<feature type="coiled-coil region" evidence="1">
    <location>
        <begin position="305"/>
        <end position="332"/>
    </location>
</feature>
<evidence type="ECO:0000256" key="1">
    <source>
        <dbReference type="SAM" id="Coils"/>
    </source>
</evidence>
<proteinExistence type="predicted"/>
<organism evidence="3 4">
    <name type="scientific">Dimorphilus gyrociliatus</name>
    <dbReference type="NCBI Taxonomy" id="2664684"/>
    <lineage>
        <taxon>Eukaryota</taxon>
        <taxon>Metazoa</taxon>
        <taxon>Spiralia</taxon>
        <taxon>Lophotrochozoa</taxon>
        <taxon>Annelida</taxon>
        <taxon>Polychaeta</taxon>
        <taxon>Polychaeta incertae sedis</taxon>
        <taxon>Dinophilidae</taxon>
        <taxon>Dimorphilus</taxon>
    </lineage>
</organism>
<comment type="caution">
    <text evidence="3">The sequence shown here is derived from an EMBL/GenBank/DDBJ whole genome shotgun (WGS) entry which is preliminary data.</text>
</comment>
<protein>
    <submittedName>
        <fullName evidence="3">DgyrCDS8876</fullName>
    </submittedName>
</protein>
<gene>
    <name evidence="3" type="ORF">DGYR_LOCUS8416</name>
</gene>
<sequence>MKNRTTGYTNNSKFNSVMATLWAKRRERNIENILLNTPTVPNYANNLEIFRSSIDYGRPKSANFLLTKKQQYKKYSRPNSGFCSTKNKYTSISETRSKPKEKPTNITNNKSSEMRIINNKLSIDFNDKRTAIKDTISICSFSIISPKSSVNAEQILNSKSLKLNKSSNSLNQSTTSTKHNGKHFKNTILNLDNSKTTIKKKKSLTKTKKNTVSPDHIEPIEKKIVDHSNFTQTYKDKLVNNDIDDDNDNGHDNVENNSKLLFNDKQFIYDNLKVKGDTAVEFFELKEDNKDIAKNYLLSKIPNQKECDEKEYEKEGENKEEYEEEFTQSTNDPWVYRIEESDETCSSDLSDLNSVQVNRDIDNLQSFLKDEGEMVRTSSENIHESLTDRKELLKREKVITDEKSVGFNLQTGITQYTKESSEILNNLEANDNISEFSRKSSRNRSSRASFPKRKSSDSGFLAYKELMGKDFKVIEKLRWHDLSTYSLSMQSSRFELPIDIQNLEGLKPLEYLLEFTIISERRSVIYSKIFFKYRSGLFGGITPKDINKAVSDVFVSVINVEELMGLKEITLAGESYMNQRTFGVFCAFAERLLFIKRALSGIKYFGYPQRPHLEQADFYNFKKTVEIIKIDENLQYLFDILNNPNNVPVELLSTTEKLINYTGEGKLTGLTSLTNNSRPIPLIWKRNQ</sequence>
<dbReference type="AlphaFoldDB" id="A0A7I8VVK8"/>
<name>A0A7I8VVK8_9ANNE</name>
<accession>A0A7I8VVK8</accession>
<dbReference type="OrthoDB" id="10021598at2759"/>
<keyword evidence="1" id="KW-0175">Coiled coil</keyword>
<dbReference type="Proteomes" id="UP000549394">
    <property type="component" value="Unassembled WGS sequence"/>
</dbReference>
<keyword evidence="4" id="KW-1185">Reference proteome</keyword>
<evidence type="ECO:0000313" key="4">
    <source>
        <dbReference type="Proteomes" id="UP000549394"/>
    </source>
</evidence>
<reference evidence="3 4" key="1">
    <citation type="submission" date="2020-08" db="EMBL/GenBank/DDBJ databases">
        <authorList>
            <person name="Hejnol A."/>
        </authorList>
    </citation>
    <scope>NUCLEOTIDE SEQUENCE [LARGE SCALE GENOMIC DNA]</scope>
</reference>
<feature type="region of interest" description="Disordered" evidence="2">
    <location>
        <begin position="86"/>
        <end position="107"/>
    </location>
</feature>
<evidence type="ECO:0000256" key="2">
    <source>
        <dbReference type="SAM" id="MobiDB-lite"/>
    </source>
</evidence>
<dbReference type="PANTHER" id="PTHR36696">
    <property type="entry name" value="AGAP012002-PA"/>
    <property type="match status" value="1"/>
</dbReference>
<dbReference type="EMBL" id="CAJFCJ010000012">
    <property type="protein sequence ID" value="CAD5120303.1"/>
    <property type="molecule type" value="Genomic_DNA"/>
</dbReference>
<dbReference type="PANTHER" id="PTHR36696:SF1">
    <property type="entry name" value="EF-HAND DOMAIN-CONTAINING PROTEIN"/>
    <property type="match status" value="1"/>
</dbReference>
<evidence type="ECO:0000313" key="3">
    <source>
        <dbReference type="EMBL" id="CAD5120303.1"/>
    </source>
</evidence>